<name>A0A9W4I8P1_PENNA</name>
<sequence>MDTCLCTYEKIKGMGYKTEYTPHLPDVMQCNAHLCLHNYTTLVQLAVLCILHSCTTAKSRILARSRFETLSLTGDLHAVDWADLATLVLSLFDEPDGKKQLAKRLFEAIQNIGFFYIINFGLSQEDVDRQFSIGKEIFKLPNEEKLKFRAETENGGYNGYKPMGLRETSPGVYDKTEIYNIPKFIPALELPQPDIVNHNRPIIEGFARHIHNQIARKLLTLFAIILELPEDYCLKVHRYDERSDCHLRYIKYHRRTEEENEKAGGIWTKGHTDFGSMTLLFRKPVAALQVRTPESEWKWVKPYPESITVNLADSLHFLTNGFLKSSIHRVVAPPPDQRDVDRLGVLYFVRPEDSLELRPVVSETLRRLGYDQTTDNSALGITAGDWVKARVIEGVDRGVVQSKIKDQPIIGGVVAKYYD</sequence>
<dbReference type="Proteomes" id="UP001153461">
    <property type="component" value="Unassembled WGS sequence"/>
</dbReference>
<feature type="domain" description="Non-haem dioxygenase N-terminal" evidence="3">
    <location>
        <begin position="89"/>
        <end position="186"/>
    </location>
</feature>
<evidence type="ECO:0000313" key="5">
    <source>
        <dbReference type="Proteomes" id="UP001153461"/>
    </source>
</evidence>
<comment type="similarity">
    <text evidence="1">Belongs to the iron/ascorbate-dependent oxidoreductase family.</text>
</comment>
<dbReference type="Gene3D" id="2.60.120.330">
    <property type="entry name" value="B-lactam Antibiotic, Isopenicillin N Synthase, Chain"/>
    <property type="match status" value="1"/>
</dbReference>
<evidence type="ECO:0000259" key="2">
    <source>
        <dbReference type="Pfam" id="PF03171"/>
    </source>
</evidence>
<proteinExistence type="inferred from homology"/>
<dbReference type="InterPro" id="IPR050231">
    <property type="entry name" value="Iron_ascorbate_oxido_reductase"/>
</dbReference>
<organism evidence="4 5">
    <name type="scientific">Penicillium nalgiovense</name>
    <dbReference type="NCBI Taxonomy" id="60175"/>
    <lineage>
        <taxon>Eukaryota</taxon>
        <taxon>Fungi</taxon>
        <taxon>Dikarya</taxon>
        <taxon>Ascomycota</taxon>
        <taxon>Pezizomycotina</taxon>
        <taxon>Eurotiomycetes</taxon>
        <taxon>Eurotiomycetidae</taxon>
        <taxon>Eurotiales</taxon>
        <taxon>Aspergillaceae</taxon>
        <taxon>Penicillium</taxon>
    </lineage>
</organism>
<evidence type="ECO:0008006" key="6">
    <source>
        <dbReference type="Google" id="ProtNLM"/>
    </source>
</evidence>
<dbReference type="PRINTS" id="PR00682">
    <property type="entry name" value="IPNSYNTHASE"/>
</dbReference>
<dbReference type="EMBL" id="CAJVNV010000555">
    <property type="protein sequence ID" value="CAG8237950.1"/>
    <property type="molecule type" value="Genomic_DNA"/>
</dbReference>
<dbReference type="Pfam" id="PF14226">
    <property type="entry name" value="DIOX_N"/>
    <property type="match status" value="1"/>
</dbReference>
<accession>A0A9W4I8P1</accession>
<dbReference type="AlphaFoldDB" id="A0A9W4I8P1"/>
<dbReference type="Pfam" id="PF03171">
    <property type="entry name" value="2OG-FeII_Oxy"/>
    <property type="match status" value="1"/>
</dbReference>
<dbReference type="SUPFAM" id="SSF51197">
    <property type="entry name" value="Clavaminate synthase-like"/>
    <property type="match status" value="1"/>
</dbReference>
<evidence type="ECO:0000256" key="1">
    <source>
        <dbReference type="ARBA" id="ARBA00008056"/>
    </source>
</evidence>
<dbReference type="InterPro" id="IPR044861">
    <property type="entry name" value="IPNS-like_FE2OG_OXY"/>
</dbReference>
<evidence type="ECO:0000259" key="3">
    <source>
        <dbReference type="Pfam" id="PF14226"/>
    </source>
</evidence>
<evidence type="ECO:0000313" key="4">
    <source>
        <dbReference type="EMBL" id="CAG8237950.1"/>
    </source>
</evidence>
<dbReference type="OrthoDB" id="406156at2759"/>
<comment type="caution">
    <text evidence="4">The sequence shown here is derived from an EMBL/GenBank/DDBJ whole genome shotgun (WGS) entry which is preliminary data.</text>
</comment>
<dbReference type="FunFam" id="2.60.120.330:FF:000040">
    <property type="entry name" value="Chromosome 21, whole genome shotgun sequence"/>
    <property type="match status" value="1"/>
</dbReference>
<protein>
    <recommendedName>
        <fullName evidence="6">Fe2OG dioxygenase domain-containing protein</fullName>
    </recommendedName>
</protein>
<dbReference type="InterPro" id="IPR027443">
    <property type="entry name" value="IPNS-like_sf"/>
</dbReference>
<dbReference type="PANTHER" id="PTHR47990">
    <property type="entry name" value="2-OXOGLUTARATE (2OG) AND FE(II)-DEPENDENT OXYGENASE SUPERFAMILY PROTEIN-RELATED"/>
    <property type="match status" value="1"/>
</dbReference>
<gene>
    <name evidence="4" type="ORF">PNAL_LOCUS8414</name>
</gene>
<reference evidence="4" key="1">
    <citation type="submission" date="2021-07" db="EMBL/GenBank/DDBJ databases">
        <authorList>
            <person name="Branca A.L. A."/>
        </authorList>
    </citation>
    <scope>NUCLEOTIDE SEQUENCE</scope>
</reference>
<dbReference type="InterPro" id="IPR026992">
    <property type="entry name" value="DIOX_N"/>
</dbReference>
<feature type="domain" description="Isopenicillin N synthase-like Fe(2+) 2OG dioxygenase" evidence="2">
    <location>
        <begin position="247"/>
        <end position="350"/>
    </location>
</feature>